<accession>A0ABD6XXY5</accession>
<organism evidence="1 2">
    <name type="scientific">Enterobacter agglomerans</name>
    <name type="common">Erwinia herbicola</name>
    <name type="synonym">Pantoea agglomerans</name>
    <dbReference type="NCBI Taxonomy" id="549"/>
    <lineage>
        <taxon>Bacteria</taxon>
        <taxon>Pseudomonadati</taxon>
        <taxon>Pseudomonadota</taxon>
        <taxon>Gammaproteobacteria</taxon>
        <taxon>Enterobacterales</taxon>
        <taxon>Erwiniaceae</taxon>
        <taxon>Pantoea</taxon>
        <taxon>Pantoea agglomerans group</taxon>
    </lineage>
</organism>
<dbReference type="InterPro" id="IPR052931">
    <property type="entry name" value="Prophage_regulatory_activator"/>
</dbReference>
<gene>
    <name evidence="1" type="ORF">C7430_101957</name>
</gene>
<dbReference type="EMBL" id="QGHE01000001">
    <property type="protein sequence ID" value="PWJ83380.1"/>
    <property type="molecule type" value="Genomic_DNA"/>
</dbReference>
<evidence type="ECO:0000313" key="1">
    <source>
        <dbReference type="EMBL" id="PWJ83380.1"/>
    </source>
</evidence>
<dbReference type="Pfam" id="PF05930">
    <property type="entry name" value="Phage_AlpA"/>
    <property type="match status" value="1"/>
</dbReference>
<dbReference type="Gene3D" id="1.10.238.160">
    <property type="match status" value="1"/>
</dbReference>
<proteinExistence type="predicted"/>
<dbReference type="Proteomes" id="UP000245996">
    <property type="component" value="Unassembled WGS sequence"/>
</dbReference>
<dbReference type="PANTHER" id="PTHR36154:SF1">
    <property type="entry name" value="DNA-BINDING TRANSCRIPTIONAL ACTIVATOR ALPA"/>
    <property type="match status" value="1"/>
</dbReference>
<dbReference type="RefSeq" id="WP_050679705.1">
    <property type="nucleotide sequence ID" value="NZ_JAUSWU010000003.1"/>
</dbReference>
<reference evidence="1 2" key="1">
    <citation type="submission" date="2018-05" db="EMBL/GenBank/DDBJ databases">
        <title>Genomic Encyclopedia of Type Strains, Phase IV (KMG-V): Genome sequencing to study the core and pangenomes of soil and plant-associated prokaryotes.</title>
        <authorList>
            <person name="Whitman W."/>
        </authorList>
    </citation>
    <scope>NUCLEOTIDE SEQUENCE [LARGE SCALE GENOMIC DNA]</scope>
    <source>
        <strain evidence="1 2">PNG 92-11</strain>
    </source>
</reference>
<comment type="caution">
    <text evidence="1">The sequence shown here is derived from an EMBL/GenBank/DDBJ whole genome shotgun (WGS) entry which is preliminary data.</text>
</comment>
<sequence>MNISNIKLIRLSAVINKTGYSKSWIYKLIRNKQFPQPIKIGSRAVAFIEGEIDEWIEMLISKSRNETI</sequence>
<dbReference type="PANTHER" id="PTHR36154">
    <property type="entry name" value="DNA-BINDING TRANSCRIPTIONAL ACTIVATOR ALPA"/>
    <property type="match status" value="1"/>
</dbReference>
<evidence type="ECO:0000313" key="2">
    <source>
        <dbReference type="Proteomes" id="UP000245996"/>
    </source>
</evidence>
<name>A0ABD6XXY5_ENTAG</name>
<dbReference type="InterPro" id="IPR010260">
    <property type="entry name" value="AlpA"/>
</dbReference>
<dbReference type="AlphaFoldDB" id="A0ABD6XXY5"/>
<protein>
    <submittedName>
        <fullName evidence="1">AlpA family transcriptional regulator</fullName>
    </submittedName>
</protein>